<feature type="compositionally biased region" description="Basic residues" evidence="1">
    <location>
        <begin position="34"/>
        <end position="43"/>
    </location>
</feature>
<proteinExistence type="predicted"/>
<feature type="region of interest" description="Disordered" evidence="1">
    <location>
        <begin position="1"/>
        <end position="76"/>
    </location>
</feature>
<feature type="compositionally biased region" description="Polar residues" evidence="1">
    <location>
        <begin position="59"/>
        <end position="74"/>
    </location>
</feature>
<comment type="caution">
    <text evidence="2">The sequence shown here is derived from an EMBL/GenBank/DDBJ whole genome shotgun (WGS) entry which is preliminary data.</text>
</comment>
<feature type="compositionally biased region" description="Low complexity" evidence="1">
    <location>
        <begin position="10"/>
        <end position="33"/>
    </location>
</feature>
<accession>A0A9Q3I8W4</accession>
<gene>
    <name evidence="2" type="ORF">O181_069824</name>
</gene>
<name>A0A9Q3I8W4_9BASI</name>
<feature type="region of interest" description="Disordered" evidence="1">
    <location>
        <begin position="175"/>
        <end position="206"/>
    </location>
</feature>
<evidence type="ECO:0000313" key="2">
    <source>
        <dbReference type="EMBL" id="MBW0530109.1"/>
    </source>
</evidence>
<organism evidence="2 3">
    <name type="scientific">Austropuccinia psidii MF-1</name>
    <dbReference type="NCBI Taxonomy" id="1389203"/>
    <lineage>
        <taxon>Eukaryota</taxon>
        <taxon>Fungi</taxon>
        <taxon>Dikarya</taxon>
        <taxon>Basidiomycota</taxon>
        <taxon>Pucciniomycotina</taxon>
        <taxon>Pucciniomycetes</taxon>
        <taxon>Pucciniales</taxon>
        <taxon>Sphaerophragmiaceae</taxon>
        <taxon>Austropuccinia</taxon>
    </lineage>
</organism>
<dbReference type="AlphaFoldDB" id="A0A9Q3I8W4"/>
<sequence length="222" mass="25429">MPPIHPNHNLQQQAIHHHQQQQQVPSLSIQQQLHHQKSSHHQHQIIQTQSQSHQKSQPRLLQSQSQIPSNTSKPSEIDESVIVSMKRHYHAMKQLLSRVDHHKRCLEEGMIISTDSQSSSRPMSAEEQTKSETKMSTACAAYTKLATSMQHMFSNHTGGIEHFQLMLQKSLMSRTIPKNHSQQSQPLQSRHQSTETSQHSLQQDHTLSQSHEDCLVCFDNST</sequence>
<keyword evidence="3" id="KW-1185">Reference proteome</keyword>
<dbReference type="OrthoDB" id="2503003at2759"/>
<protein>
    <submittedName>
        <fullName evidence="2">Uncharacterized protein</fullName>
    </submittedName>
</protein>
<dbReference type="Proteomes" id="UP000765509">
    <property type="component" value="Unassembled WGS sequence"/>
</dbReference>
<dbReference type="EMBL" id="AVOT02035714">
    <property type="protein sequence ID" value="MBW0530109.1"/>
    <property type="molecule type" value="Genomic_DNA"/>
</dbReference>
<reference evidence="2" key="1">
    <citation type="submission" date="2021-03" db="EMBL/GenBank/DDBJ databases">
        <title>Draft genome sequence of rust myrtle Austropuccinia psidii MF-1, a brazilian biotype.</title>
        <authorList>
            <person name="Quecine M.C."/>
            <person name="Pachon D.M.R."/>
            <person name="Bonatelli M.L."/>
            <person name="Correr F.H."/>
            <person name="Franceschini L.M."/>
            <person name="Leite T.F."/>
            <person name="Margarido G.R.A."/>
            <person name="Almeida C.A."/>
            <person name="Ferrarezi J.A."/>
            <person name="Labate C.A."/>
        </authorList>
    </citation>
    <scope>NUCLEOTIDE SEQUENCE</scope>
    <source>
        <strain evidence="2">MF-1</strain>
    </source>
</reference>
<evidence type="ECO:0000256" key="1">
    <source>
        <dbReference type="SAM" id="MobiDB-lite"/>
    </source>
</evidence>
<evidence type="ECO:0000313" key="3">
    <source>
        <dbReference type="Proteomes" id="UP000765509"/>
    </source>
</evidence>
<feature type="compositionally biased region" description="Low complexity" evidence="1">
    <location>
        <begin position="44"/>
        <end position="57"/>
    </location>
</feature>